<organism evidence="1">
    <name type="scientific">marine metagenome</name>
    <dbReference type="NCBI Taxonomy" id="408172"/>
    <lineage>
        <taxon>unclassified sequences</taxon>
        <taxon>metagenomes</taxon>
        <taxon>ecological metagenomes</taxon>
    </lineage>
</organism>
<feature type="non-terminal residue" evidence="1">
    <location>
        <position position="77"/>
    </location>
</feature>
<protein>
    <submittedName>
        <fullName evidence="1">Uncharacterized protein</fullName>
    </submittedName>
</protein>
<gene>
    <name evidence="1" type="ORF">METZ01_LOCUS197480</name>
</gene>
<dbReference type="AlphaFoldDB" id="A0A382E1J2"/>
<sequence>MREGEILVVSTGLLIDIRRQVLECWLQNPFLDDDVSGLCLRIGADLADVSDAVDRLCQAGLLRPAAGGGFALTVDLG</sequence>
<dbReference type="EMBL" id="UINC01042254">
    <property type="protein sequence ID" value="SVB44626.1"/>
    <property type="molecule type" value="Genomic_DNA"/>
</dbReference>
<evidence type="ECO:0000313" key="1">
    <source>
        <dbReference type="EMBL" id="SVB44626.1"/>
    </source>
</evidence>
<proteinExistence type="predicted"/>
<reference evidence="1" key="1">
    <citation type="submission" date="2018-05" db="EMBL/GenBank/DDBJ databases">
        <authorList>
            <person name="Lanie J.A."/>
            <person name="Ng W.-L."/>
            <person name="Kazmierczak K.M."/>
            <person name="Andrzejewski T.M."/>
            <person name="Davidsen T.M."/>
            <person name="Wayne K.J."/>
            <person name="Tettelin H."/>
            <person name="Glass J.I."/>
            <person name="Rusch D."/>
            <person name="Podicherti R."/>
            <person name="Tsui H.-C.T."/>
            <person name="Winkler M.E."/>
        </authorList>
    </citation>
    <scope>NUCLEOTIDE SEQUENCE</scope>
</reference>
<name>A0A382E1J2_9ZZZZ</name>
<accession>A0A382E1J2</accession>